<reference evidence="3" key="1">
    <citation type="journal article" date="2023" name="Mol. Phylogenet. Evol.">
        <title>Genome-scale phylogeny and comparative genomics of the fungal order Sordariales.</title>
        <authorList>
            <person name="Hensen N."/>
            <person name="Bonometti L."/>
            <person name="Westerberg I."/>
            <person name="Brannstrom I.O."/>
            <person name="Guillou S."/>
            <person name="Cros-Aarteil S."/>
            <person name="Calhoun S."/>
            <person name="Haridas S."/>
            <person name="Kuo A."/>
            <person name="Mondo S."/>
            <person name="Pangilinan J."/>
            <person name="Riley R."/>
            <person name="LaButti K."/>
            <person name="Andreopoulos B."/>
            <person name="Lipzen A."/>
            <person name="Chen C."/>
            <person name="Yan M."/>
            <person name="Daum C."/>
            <person name="Ng V."/>
            <person name="Clum A."/>
            <person name="Steindorff A."/>
            <person name="Ohm R.A."/>
            <person name="Martin F."/>
            <person name="Silar P."/>
            <person name="Natvig D.O."/>
            <person name="Lalanne C."/>
            <person name="Gautier V."/>
            <person name="Ament-Velasquez S.L."/>
            <person name="Kruys A."/>
            <person name="Hutchinson M.I."/>
            <person name="Powell A.J."/>
            <person name="Barry K."/>
            <person name="Miller A.N."/>
            <person name="Grigoriev I.V."/>
            <person name="Debuchy R."/>
            <person name="Gladieux P."/>
            <person name="Hiltunen Thoren M."/>
            <person name="Johannesson H."/>
        </authorList>
    </citation>
    <scope>NUCLEOTIDE SEQUENCE</scope>
    <source>
        <strain evidence="3">CBS 359.72</strain>
    </source>
</reference>
<dbReference type="SMART" id="SM01149">
    <property type="entry name" value="DUF1237"/>
    <property type="match status" value="1"/>
</dbReference>
<comment type="caution">
    <text evidence="3">The sequence shown here is derived from an EMBL/GenBank/DDBJ whole genome shotgun (WGS) entry which is preliminary data.</text>
</comment>
<evidence type="ECO:0000256" key="1">
    <source>
        <dbReference type="SAM" id="MobiDB-lite"/>
    </source>
</evidence>
<feature type="region of interest" description="Disordered" evidence="1">
    <location>
        <begin position="550"/>
        <end position="626"/>
    </location>
</feature>
<feature type="region of interest" description="Disordered" evidence="1">
    <location>
        <begin position="52"/>
        <end position="154"/>
    </location>
</feature>
<dbReference type="PANTHER" id="PTHR31047">
    <property type="entry name" value="MEIOTICALLY UP-REGULATED GENE 157 PROTEIN"/>
    <property type="match status" value="1"/>
</dbReference>
<dbReference type="InterPro" id="IPR008313">
    <property type="entry name" value="GH125"/>
</dbReference>
<dbReference type="SUPFAM" id="SSF48208">
    <property type="entry name" value="Six-hairpin glycosidases"/>
    <property type="match status" value="2"/>
</dbReference>
<gene>
    <name evidence="3" type="ORF">C7999DRAFT_31537</name>
</gene>
<feature type="compositionally biased region" description="Basic and acidic residues" evidence="1">
    <location>
        <begin position="71"/>
        <end position="85"/>
    </location>
</feature>
<keyword evidence="4" id="KW-1185">Reference proteome</keyword>
<dbReference type="AlphaFoldDB" id="A0AAN7HQZ5"/>
<name>A0AAN7HQZ5_9PEZI</name>
<organism evidence="3 4">
    <name type="scientific">Corynascus novoguineensis</name>
    <dbReference type="NCBI Taxonomy" id="1126955"/>
    <lineage>
        <taxon>Eukaryota</taxon>
        <taxon>Fungi</taxon>
        <taxon>Dikarya</taxon>
        <taxon>Ascomycota</taxon>
        <taxon>Pezizomycotina</taxon>
        <taxon>Sordariomycetes</taxon>
        <taxon>Sordariomycetidae</taxon>
        <taxon>Sordariales</taxon>
        <taxon>Chaetomiaceae</taxon>
        <taxon>Corynascus</taxon>
    </lineage>
</organism>
<sequence length="749" mass="82999">MVLPLLSGSRRGRFLGIAIIFTLLVVWFGYQTPLSSVPHDAFDLHKDPQYPDGVPVVAKPPYGDFQGQSTSEHDHSAEGSGKDEDTVSPPLTSTDEEADKGSSGSGHAHGTTSTGTGESEGEGEKTEESGKTGETGDTTGSTTKEGTDAAPEPPVECIGFEQLQQKKPGPLSEGKRQFPYVRPPPECRKFRLPALEALIERMKKVIRDPDLFRLFENSYPNTLDTMVKWRGYATKKDETTGEKVETDEELTYVITGDIDAMWLRDSTSQVYSYLPLLEASDDKDSLASLWRGLINSHSRYIIISPYCHSFQPPVESGIKPTRNGAYEHSNPQPPYDRNLVFDCKWELDSLASFLQISTAYHRRTGDLEFFAKYSWVDAVEAAVDASAAMRLGTYDEDGRVLPSAWTFTAWTNRGSETLTNDGLGNPVKENGMVRSAFRPSDDACIFQLLTPSNMMWAAYLEQASEIMQGLADAGLNAKAANLTSAMRELAKGIRRGIALDAVVSHRDFGDIFAYEVDGYGGANLMDDANVPSLLAMPLWNYTTTLLAKSDSEKHATGQSDTPSLAAETEEEDWQDLPPPSEPEEKKKKTTTTTTTTRRMRMRRRDGTADREPEHEDDEKNEEEKQHDYAQVYQNTRRFVLSMANPYFAKGPVLSAVAALTAFEDLAGFESSRERDAVVAEQLRAVLDSTTGTGVVHQSVNAWNEHQWTRSWFGWANGLFGELIIRIADDEEARGVLGDEEGLLGRLWQD</sequence>
<reference evidence="3" key="2">
    <citation type="submission" date="2023-05" db="EMBL/GenBank/DDBJ databases">
        <authorList>
            <consortium name="Lawrence Berkeley National Laboratory"/>
            <person name="Steindorff A."/>
            <person name="Hensen N."/>
            <person name="Bonometti L."/>
            <person name="Westerberg I."/>
            <person name="Brannstrom I.O."/>
            <person name="Guillou S."/>
            <person name="Cros-Aarteil S."/>
            <person name="Calhoun S."/>
            <person name="Haridas S."/>
            <person name="Kuo A."/>
            <person name="Mondo S."/>
            <person name="Pangilinan J."/>
            <person name="Riley R."/>
            <person name="Labutti K."/>
            <person name="Andreopoulos B."/>
            <person name="Lipzen A."/>
            <person name="Chen C."/>
            <person name="Yanf M."/>
            <person name="Daum C."/>
            <person name="Ng V."/>
            <person name="Clum A."/>
            <person name="Ohm R."/>
            <person name="Martin F."/>
            <person name="Silar P."/>
            <person name="Natvig D."/>
            <person name="Lalanne C."/>
            <person name="Gautier V."/>
            <person name="Ament-Velasquez S.L."/>
            <person name="Kruys A."/>
            <person name="Hutchinson M.I."/>
            <person name="Powell A.J."/>
            <person name="Barry K."/>
            <person name="Miller A.N."/>
            <person name="Grigoriev I.V."/>
            <person name="Debuchy R."/>
            <person name="Gladieux P."/>
            <person name="Thoren M.H."/>
            <person name="Johannesson H."/>
        </authorList>
    </citation>
    <scope>NUCLEOTIDE SEQUENCE</scope>
    <source>
        <strain evidence="3">CBS 359.72</strain>
    </source>
</reference>
<feature type="compositionally biased region" description="Low complexity" evidence="1">
    <location>
        <begin position="135"/>
        <end position="144"/>
    </location>
</feature>
<feature type="region of interest" description="Disordered" evidence="1">
    <location>
        <begin position="163"/>
        <end position="182"/>
    </location>
</feature>
<dbReference type="GO" id="GO:0005975">
    <property type="term" value="P:carbohydrate metabolic process"/>
    <property type="evidence" value="ECO:0007669"/>
    <property type="project" value="InterPro"/>
</dbReference>
<dbReference type="InterPro" id="IPR012341">
    <property type="entry name" value="6hp_glycosidase-like_sf"/>
</dbReference>
<dbReference type="EMBL" id="MU857644">
    <property type="protein sequence ID" value="KAK4247984.1"/>
    <property type="molecule type" value="Genomic_DNA"/>
</dbReference>
<keyword evidence="2" id="KW-0812">Transmembrane</keyword>
<feature type="compositionally biased region" description="Low complexity" evidence="1">
    <location>
        <begin position="101"/>
        <end position="117"/>
    </location>
</feature>
<dbReference type="PANTHER" id="PTHR31047:SF2">
    <property type="entry name" value="DUF1237 DOMAIN-CONTAINING PROTEIN"/>
    <property type="match status" value="1"/>
</dbReference>
<accession>A0AAN7HQZ5</accession>
<evidence type="ECO:0000313" key="3">
    <source>
        <dbReference type="EMBL" id="KAK4247984.1"/>
    </source>
</evidence>
<dbReference type="Gene3D" id="1.50.10.10">
    <property type="match status" value="1"/>
</dbReference>
<dbReference type="Proteomes" id="UP001303647">
    <property type="component" value="Unassembled WGS sequence"/>
</dbReference>
<evidence type="ECO:0000256" key="2">
    <source>
        <dbReference type="SAM" id="Phobius"/>
    </source>
</evidence>
<keyword evidence="2" id="KW-1133">Transmembrane helix</keyword>
<protein>
    <submittedName>
        <fullName evidence="3">Uncharacterized protein</fullName>
    </submittedName>
</protein>
<feature type="compositionally biased region" description="Basic and acidic residues" evidence="1">
    <location>
        <begin position="122"/>
        <end position="131"/>
    </location>
</feature>
<evidence type="ECO:0000313" key="4">
    <source>
        <dbReference type="Proteomes" id="UP001303647"/>
    </source>
</evidence>
<dbReference type="InterPro" id="IPR008928">
    <property type="entry name" value="6-hairpin_glycosidase_sf"/>
</dbReference>
<feature type="transmembrane region" description="Helical" evidence="2">
    <location>
        <begin position="12"/>
        <end position="30"/>
    </location>
</feature>
<proteinExistence type="predicted"/>
<dbReference type="Pfam" id="PF06824">
    <property type="entry name" value="Glyco_hydro_125"/>
    <property type="match status" value="1"/>
</dbReference>
<dbReference type="GO" id="GO:0003824">
    <property type="term" value="F:catalytic activity"/>
    <property type="evidence" value="ECO:0007669"/>
    <property type="project" value="UniProtKB-ARBA"/>
</dbReference>
<keyword evidence="2" id="KW-0472">Membrane</keyword>
<feature type="compositionally biased region" description="Basic and acidic residues" evidence="1">
    <location>
        <begin position="604"/>
        <end position="613"/>
    </location>
</feature>